<name>A0A2U2PLX7_9SPHI</name>
<evidence type="ECO:0000313" key="1">
    <source>
        <dbReference type="EMBL" id="PWG82400.1"/>
    </source>
</evidence>
<accession>A0A2U2PLX7</accession>
<organism evidence="1 2">
    <name type="scientific">Pararcticibacter amylolyticus</name>
    <dbReference type="NCBI Taxonomy" id="2173175"/>
    <lineage>
        <taxon>Bacteria</taxon>
        <taxon>Pseudomonadati</taxon>
        <taxon>Bacteroidota</taxon>
        <taxon>Sphingobacteriia</taxon>
        <taxon>Sphingobacteriales</taxon>
        <taxon>Sphingobacteriaceae</taxon>
        <taxon>Pararcticibacter</taxon>
    </lineage>
</organism>
<evidence type="ECO:0000313" key="2">
    <source>
        <dbReference type="Proteomes" id="UP000245647"/>
    </source>
</evidence>
<dbReference type="AlphaFoldDB" id="A0A2U2PLX7"/>
<dbReference type="EMBL" id="QEAS01000001">
    <property type="protein sequence ID" value="PWG82400.1"/>
    <property type="molecule type" value="Genomic_DNA"/>
</dbReference>
<proteinExistence type="predicted"/>
<keyword evidence="2" id="KW-1185">Reference proteome</keyword>
<reference evidence="1 2" key="1">
    <citation type="submission" date="2018-04" db="EMBL/GenBank/DDBJ databases">
        <title>Pedobacter chongqingensis sp. nov., isolated from a rottenly hemp rope.</title>
        <authorList>
            <person name="Cai Y."/>
        </authorList>
    </citation>
    <scope>NUCLEOTIDE SEQUENCE [LARGE SCALE GENOMIC DNA]</scope>
    <source>
        <strain evidence="1 2">FJ4-8</strain>
    </source>
</reference>
<gene>
    <name evidence="1" type="ORF">DDR33_00590</name>
</gene>
<dbReference type="Proteomes" id="UP000245647">
    <property type="component" value="Unassembled WGS sequence"/>
</dbReference>
<comment type="caution">
    <text evidence="1">The sequence shown here is derived from an EMBL/GenBank/DDBJ whole genome shotgun (WGS) entry which is preliminary data.</text>
</comment>
<sequence length="104" mass="11843">MVALIFRKGSSDYNPSISSEDKPVPFAISSTEIPSFLNFMAMARFSSRILASALLRSFSYHPFFLCSSGFTYSFASLEKEILFFPEKLTYCLHNLLKLWLYTAS</sequence>
<protein>
    <submittedName>
        <fullName evidence="1">Uncharacterized protein</fullName>
    </submittedName>
</protein>